<dbReference type="EMBL" id="JANVFU010000004">
    <property type="protein sequence ID" value="KAJ3746213.1"/>
    <property type="molecule type" value="Genomic_DNA"/>
</dbReference>
<dbReference type="Proteomes" id="UP001142393">
    <property type="component" value="Unassembled WGS sequence"/>
</dbReference>
<comment type="subcellular location">
    <subcellularLocation>
        <location evidence="1">Membrane</location>
        <topology evidence="1">Single-pass membrane protein</topology>
    </subcellularLocation>
</comment>
<accession>A0A9W8TZD8</accession>
<comment type="caution">
    <text evidence="9">The sequence shown here is derived from an EMBL/GenBank/DDBJ whole genome shotgun (WGS) entry which is preliminary data.</text>
</comment>
<name>A0A9W8TZD8_9AGAR</name>
<keyword evidence="3" id="KW-0808">Transferase</keyword>
<organism evidence="9 10">
    <name type="scientific">Lentinula detonsa</name>
    <dbReference type="NCBI Taxonomy" id="2804962"/>
    <lineage>
        <taxon>Eukaryota</taxon>
        <taxon>Fungi</taxon>
        <taxon>Dikarya</taxon>
        <taxon>Basidiomycota</taxon>
        <taxon>Agaricomycotina</taxon>
        <taxon>Agaricomycetes</taxon>
        <taxon>Agaricomycetidae</taxon>
        <taxon>Agaricales</taxon>
        <taxon>Marasmiineae</taxon>
        <taxon>Omphalotaceae</taxon>
        <taxon>Lentinula</taxon>
    </lineage>
</organism>
<reference evidence="9 10" key="1">
    <citation type="journal article" date="2023" name="Proc. Natl. Acad. Sci. U.S.A.">
        <title>A global phylogenomic analysis of the shiitake genus Lentinula.</title>
        <authorList>
            <person name="Sierra-Patev S."/>
            <person name="Min B."/>
            <person name="Naranjo-Ortiz M."/>
            <person name="Looney B."/>
            <person name="Konkel Z."/>
            <person name="Slot J.C."/>
            <person name="Sakamoto Y."/>
            <person name="Steenwyk J.L."/>
            <person name="Rokas A."/>
            <person name="Carro J."/>
            <person name="Camarero S."/>
            <person name="Ferreira P."/>
            <person name="Molpeceres G."/>
            <person name="Ruiz-Duenas F.J."/>
            <person name="Serrano A."/>
            <person name="Henrissat B."/>
            <person name="Drula E."/>
            <person name="Hughes K.W."/>
            <person name="Mata J.L."/>
            <person name="Ishikawa N.K."/>
            <person name="Vargas-Isla R."/>
            <person name="Ushijima S."/>
            <person name="Smith C.A."/>
            <person name="Donoghue J."/>
            <person name="Ahrendt S."/>
            <person name="Andreopoulos W."/>
            <person name="He G."/>
            <person name="LaButti K."/>
            <person name="Lipzen A."/>
            <person name="Ng V."/>
            <person name="Riley R."/>
            <person name="Sandor L."/>
            <person name="Barry K."/>
            <person name="Martinez A.T."/>
            <person name="Xiao Y."/>
            <person name="Gibbons J.G."/>
            <person name="Terashima K."/>
            <person name="Grigoriev I.V."/>
            <person name="Hibbett D."/>
        </authorList>
    </citation>
    <scope>NUCLEOTIDE SEQUENCE [LARGE SCALE GENOMIC DNA]</scope>
    <source>
        <strain evidence="9 10">TFB7810</strain>
    </source>
</reference>
<dbReference type="PANTHER" id="PTHR20961:SF38">
    <property type="entry name" value="PROTEIN O-LINKED-MANNOSE BETA-1,4-N-ACETYLGLUCOSAMINYLTRANSFERASE 2"/>
    <property type="match status" value="1"/>
</dbReference>
<dbReference type="InterPro" id="IPR007657">
    <property type="entry name" value="Glycosyltransferase_61"/>
</dbReference>
<protein>
    <recommendedName>
        <fullName evidence="8">Glycosyltransferase 61 catalytic domain-containing protein</fullName>
    </recommendedName>
</protein>
<evidence type="ECO:0000256" key="4">
    <source>
        <dbReference type="ARBA" id="ARBA00022692"/>
    </source>
</evidence>
<evidence type="ECO:0000313" key="9">
    <source>
        <dbReference type="EMBL" id="KAJ3746213.1"/>
    </source>
</evidence>
<evidence type="ECO:0000256" key="1">
    <source>
        <dbReference type="ARBA" id="ARBA00004167"/>
    </source>
</evidence>
<evidence type="ECO:0000259" key="8">
    <source>
        <dbReference type="Pfam" id="PF04577"/>
    </source>
</evidence>
<evidence type="ECO:0000256" key="3">
    <source>
        <dbReference type="ARBA" id="ARBA00022679"/>
    </source>
</evidence>
<evidence type="ECO:0000256" key="7">
    <source>
        <dbReference type="ARBA" id="ARBA00023180"/>
    </source>
</evidence>
<evidence type="ECO:0000256" key="5">
    <source>
        <dbReference type="ARBA" id="ARBA00022989"/>
    </source>
</evidence>
<sequence length="566" mass="64345">MSLNLKLKLPHLIRFGHPLSWRDMMLILIGASFMHLVAVFYPISPGGLGLETAVIQINTHVHSGPVAEELEMGVAHHHDQSEAEAQRIPSDLDASKFPVTSIIHHAPGYTLFRNLYMSNGTLYILTDHSTNFPEIRKMTSISMFADGSSENIAAREPTKEIMDFIDVVDAKRKWESRVFKVEGNTILFNDPSQFLRHYYHFVAELWFGVQAFWHGAFSEQIQDTIPVPAKAHNWNWNAYPILSNSNHPSMYQKGDNKGIPAIDRSIFMHTTPDGWRDNPGFNSFFLRAAFPSMSVEHEQDWQDRVAATNTISDKGRAFLFPLTLLVDRSAAFRDDMTGSHTQRTAAQAWEYMRNQGRLRGEKVGGWWHPVRKAVLSFAGLEQNVESEPEGTLPLPTKILITYISRQSGSRRKLTKESHQSLVQALEDLVYRRNSVYKDKLEFELIVMEAEKLTKDEQLSIISRTTILLGPHGNGLTHLLFMSPTSLSTVIEIFYPGGFAHDYHWTSRALGMGWVGVWNDTSFTYPNEPEVAYPEGFQEDYIPVHGPEVVRVIEDIVDKHAEAMDKH</sequence>
<dbReference type="GO" id="GO:0016020">
    <property type="term" value="C:membrane"/>
    <property type="evidence" value="ECO:0007669"/>
    <property type="project" value="UniProtKB-SubCell"/>
</dbReference>
<dbReference type="GO" id="GO:0005783">
    <property type="term" value="C:endoplasmic reticulum"/>
    <property type="evidence" value="ECO:0007669"/>
    <property type="project" value="TreeGrafter"/>
</dbReference>
<gene>
    <name evidence="9" type="ORF">DFH05DRAFT_924814</name>
</gene>
<dbReference type="GO" id="GO:0097363">
    <property type="term" value="F:protein O-acetylglucosaminyltransferase activity"/>
    <property type="evidence" value="ECO:0007669"/>
    <property type="project" value="TreeGrafter"/>
</dbReference>
<keyword evidence="5" id="KW-1133">Transmembrane helix</keyword>
<keyword evidence="2" id="KW-0328">Glycosyltransferase</keyword>
<keyword evidence="7" id="KW-0325">Glycoprotein</keyword>
<dbReference type="AlphaFoldDB" id="A0A9W8TZD8"/>
<proteinExistence type="predicted"/>
<keyword evidence="4" id="KW-0812">Transmembrane</keyword>
<dbReference type="PANTHER" id="PTHR20961">
    <property type="entry name" value="GLYCOSYLTRANSFERASE"/>
    <property type="match status" value="1"/>
</dbReference>
<dbReference type="InterPro" id="IPR049625">
    <property type="entry name" value="Glyco_transf_61_cat"/>
</dbReference>
<feature type="domain" description="Glycosyltransferase 61 catalytic" evidence="8">
    <location>
        <begin position="371"/>
        <end position="484"/>
    </location>
</feature>
<dbReference type="GO" id="GO:0035269">
    <property type="term" value="P:protein O-linked glycosylation via mannose"/>
    <property type="evidence" value="ECO:0007669"/>
    <property type="project" value="TreeGrafter"/>
</dbReference>
<keyword evidence="10" id="KW-1185">Reference proteome</keyword>
<keyword evidence="6" id="KW-0472">Membrane</keyword>
<evidence type="ECO:0000256" key="6">
    <source>
        <dbReference type="ARBA" id="ARBA00023136"/>
    </source>
</evidence>
<evidence type="ECO:0000256" key="2">
    <source>
        <dbReference type="ARBA" id="ARBA00022676"/>
    </source>
</evidence>
<evidence type="ECO:0000313" key="10">
    <source>
        <dbReference type="Proteomes" id="UP001142393"/>
    </source>
</evidence>
<dbReference type="Pfam" id="PF04577">
    <property type="entry name" value="Glyco_transf_61"/>
    <property type="match status" value="1"/>
</dbReference>